<organism evidence="1">
    <name type="scientific">Sphingomonas sp. JE1</name>
    <dbReference type="NCBI Taxonomy" id="1628059"/>
    <lineage>
        <taxon>Bacteria</taxon>
        <taxon>Pseudomonadati</taxon>
        <taxon>Pseudomonadota</taxon>
        <taxon>Alphaproteobacteria</taxon>
        <taxon>Sphingomonadales</taxon>
        <taxon>Sphingomonadaceae</taxon>
        <taxon>Sphingomonas</taxon>
    </lineage>
</organism>
<proteinExistence type="predicted"/>
<sequence length="37" mass="4032">MEQSDEWAVQFAPFMTVETMVPVSDNPISMLSAVSGV</sequence>
<accession>A0A0D4ZZU5</accession>
<evidence type="ECO:0000313" key="1">
    <source>
        <dbReference type="EMBL" id="AJW29654.1"/>
    </source>
</evidence>
<gene>
    <name evidence="1" type="ORF">pJE1_232</name>
</gene>
<keyword evidence="1" id="KW-0614">Plasmid</keyword>
<protein>
    <submittedName>
        <fullName evidence="1">Uncharacterized protein</fullName>
    </submittedName>
</protein>
<name>A0A0D4ZZU5_9SPHN</name>
<reference evidence="1" key="1">
    <citation type="submission" date="2014-06" db="EMBL/GenBank/DDBJ databases">
        <title>Molecular and ecological studies on carbamate pesticide degrading bacteria isolated from agricultural soils.</title>
        <authorList>
            <person name="Kim D.-U."/>
            <person name="Ka J.-O."/>
        </authorList>
    </citation>
    <scope>NUCLEOTIDE SEQUENCE</scope>
    <source>
        <strain evidence="1">JE1</strain>
        <plasmid evidence="1">pJE1</plasmid>
    </source>
</reference>
<geneLocation type="plasmid" evidence="1">
    <name>pJE1</name>
</geneLocation>
<dbReference type="EMBL" id="KM017071">
    <property type="protein sequence ID" value="AJW29654.1"/>
    <property type="molecule type" value="Genomic_DNA"/>
</dbReference>
<dbReference type="AlphaFoldDB" id="A0A0D4ZZU5"/>